<dbReference type="EMBL" id="CP108473">
    <property type="protein sequence ID" value="WUS27254.1"/>
    <property type="molecule type" value="Genomic_DNA"/>
</dbReference>
<feature type="domain" description="AAA+ ATPase" evidence="8">
    <location>
        <begin position="11"/>
        <end position="202"/>
    </location>
</feature>
<dbReference type="InterPro" id="IPR027417">
    <property type="entry name" value="P-loop_NTPase"/>
</dbReference>
<evidence type="ECO:0000256" key="5">
    <source>
        <dbReference type="ARBA" id="ARBA00022840"/>
    </source>
</evidence>
<dbReference type="SMART" id="SM00382">
    <property type="entry name" value="AAA"/>
    <property type="match status" value="1"/>
</dbReference>
<evidence type="ECO:0000256" key="3">
    <source>
        <dbReference type="ARBA" id="ARBA00022448"/>
    </source>
</evidence>
<dbReference type="InterPro" id="IPR050763">
    <property type="entry name" value="ABC_transporter_ATP-binding"/>
</dbReference>
<comment type="similarity">
    <text evidence="2">Belongs to the ABC transporter superfamily.</text>
</comment>
<dbReference type="InterPro" id="IPR003593">
    <property type="entry name" value="AAA+_ATPase"/>
</dbReference>
<evidence type="ECO:0000256" key="2">
    <source>
        <dbReference type="ARBA" id="ARBA00005417"/>
    </source>
</evidence>
<evidence type="ECO:0000313" key="9">
    <source>
        <dbReference type="EMBL" id="GFE07791.1"/>
    </source>
</evidence>
<dbReference type="SUPFAM" id="SSF52540">
    <property type="entry name" value="P-loop containing nucleoside triphosphate hydrolases"/>
    <property type="match status" value="1"/>
</dbReference>
<evidence type="ECO:0000259" key="8">
    <source>
        <dbReference type="SMART" id="SM00382"/>
    </source>
</evidence>
<evidence type="ECO:0000256" key="7">
    <source>
        <dbReference type="SAM" id="MobiDB-lite"/>
    </source>
</evidence>
<dbReference type="InterPro" id="IPR003439">
    <property type="entry name" value="ABC_transporter-like_ATP-bd"/>
</dbReference>
<evidence type="ECO:0000313" key="10">
    <source>
        <dbReference type="EMBL" id="WUS27254.1"/>
    </source>
</evidence>
<dbReference type="GO" id="GO:0005524">
    <property type="term" value="F:ATP binding"/>
    <property type="evidence" value="ECO:0007669"/>
    <property type="project" value="UniProtKB-KW"/>
</dbReference>
<evidence type="ECO:0000313" key="12">
    <source>
        <dbReference type="Proteomes" id="UP001432292"/>
    </source>
</evidence>
<dbReference type="RefSeq" id="WP_174872726.1">
    <property type="nucleotide sequence ID" value="NZ_BAAATH010000022.1"/>
</dbReference>
<sequence>MFEGVDLDVPAGGLLVAHGPAGSGRTSLLLALAGRMRLSGGAVRVGGHVLPAEGRRVRAAVAVARAAPAVALEGRLRVKEVMAERRLTGGGVTERRIREAFEAVGFAPRGTDLIEDLDPVDALLLATALALAERPGALVVDDVDDGLPPEAHDRAWQALDRVRDSGPTVLAGCVRMPPPTPGLVALSLPRRSRDRLPAETVPADRLPTAGTAVPRKDADT</sequence>
<dbReference type="EMBL" id="BLIN01000005">
    <property type="protein sequence ID" value="GFE07791.1"/>
    <property type="molecule type" value="Genomic_DNA"/>
</dbReference>
<dbReference type="Proteomes" id="UP000435837">
    <property type="component" value="Unassembled WGS sequence"/>
</dbReference>
<reference evidence="9 11" key="1">
    <citation type="submission" date="2019-12" db="EMBL/GenBank/DDBJ databases">
        <title>Whole genome shotgun sequence of Streptomyces caniferus NBRC 15389.</title>
        <authorList>
            <person name="Ichikawa N."/>
            <person name="Kimura A."/>
            <person name="Kitahashi Y."/>
            <person name="Komaki H."/>
            <person name="Tamura T."/>
        </authorList>
    </citation>
    <scope>NUCLEOTIDE SEQUENCE [LARGE SCALE GENOMIC DNA]</scope>
    <source>
        <strain evidence="9 11">NBRC 15389</strain>
    </source>
</reference>
<dbReference type="GO" id="GO:0046677">
    <property type="term" value="P:response to antibiotic"/>
    <property type="evidence" value="ECO:0007669"/>
    <property type="project" value="UniProtKB-KW"/>
</dbReference>
<reference evidence="10" key="2">
    <citation type="submission" date="2022-10" db="EMBL/GenBank/DDBJ databases">
        <title>The complete genomes of actinobacterial strains from the NBC collection.</title>
        <authorList>
            <person name="Joergensen T.S."/>
            <person name="Alvarez Arevalo M."/>
            <person name="Sterndorff E.B."/>
            <person name="Faurdal D."/>
            <person name="Vuksanovic O."/>
            <person name="Mourched A.-S."/>
            <person name="Charusanti P."/>
            <person name="Shaw S."/>
            <person name="Blin K."/>
            <person name="Weber T."/>
        </authorList>
    </citation>
    <scope>NUCLEOTIDE SEQUENCE</scope>
    <source>
        <strain evidence="10">NBC_01256</strain>
    </source>
</reference>
<evidence type="ECO:0000256" key="6">
    <source>
        <dbReference type="ARBA" id="ARBA00023251"/>
    </source>
</evidence>
<evidence type="ECO:0000256" key="4">
    <source>
        <dbReference type="ARBA" id="ARBA00022741"/>
    </source>
</evidence>
<accession>A0A640SBI0</accession>
<dbReference type="GeneID" id="96633569"/>
<name>A0A640SBI0_9ACTN</name>
<gene>
    <name evidence="10" type="ORF">OG727_35990</name>
    <name evidence="9" type="ORF">Scani_40590</name>
</gene>
<keyword evidence="3" id="KW-0813">Transport</keyword>
<dbReference type="GO" id="GO:0016887">
    <property type="term" value="F:ATP hydrolysis activity"/>
    <property type="evidence" value="ECO:0007669"/>
    <property type="project" value="InterPro"/>
</dbReference>
<evidence type="ECO:0000256" key="1">
    <source>
        <dbReference type="ARBA" id="ARBA00004202"/>
    </source>
</evidence>
<keyword evidence="4" id="KW-0547">Nucleotide-binding</keyword>
<dbReference type="Proteomes" id="UP001432292">
    <property type="component" value="Chromosome"/>
</dbReference>
<dbReference type="Gene3D" id="3.40.50.300">
    <property type="entry name" value="P-loop containing nucleotide triphosphate hydrolases"/>
    <property type="match status" value="1"/>
</dbReference>
<comment type="subcellular location">
    <subcellularLocation>
        <location evidence="1">Cell membrane</location>
        <topology evidence="1">Peripheral membrane protein</topology>
    </subcellularLocation>
</comment>
<keyword evidence="5 10" id="KW-0067">ATP-binding</keyword>
<dbReference type="PANTHER" id="PTHR42711">
    <property type="entry name" value="ABC TRANSPORTER ATP-BINDING PROTEIN"/>
    <property type="match status" value="1"/>
</dbReference>
<dbReference type="Pfam" id="PF00005">
    <property type="entry name" value="ABC_tran"/>
    <property type="match status" value="1"/>
</dbReference>
<keyword evidence="6" id="KW-0046">Antibiotic resistance</keyword>
<organism evidence="9 11">
    <name type="scientific">Streptomyces caniferus</name>
    <dbReference type="NCBI Taxonomy" id="285557"/>
    <lineage>
        <taxon>Bacteria</taxon>
        <taxon>Bacillati</taxon>
        <taxon>Actinomycetota</taxon>
        <taxon>Actinomycetes</taxon>
        <taxon>Kitasatosporales</taxon>
        <taxon>Streptomycetaceae</taxon>
        <taxon>Streptomyces</taxon>
    </lineage>
</organism>
<protein>
    <submittedName>
        <fullName evidence="10">ABC transporter ATP-binding protein</fullName>
    </submittedName>
</protein>
<keyword evidence="12" id="KW-1185">Reference proteome</keyword>
<evidence type="ECO:0000313" key="11">
    <source>
        <dbReference type="Proteomes" id="UP000435837"/>
    </source>
</evidence>
<dbReference type="GO" id="GO:0005886">
    <property type="term" value="C:plasma membrane"/>
    <property type="evidence" value="ECO:0007669"/>
    <property type="project" value="UniProtKB-SubCell"/>
</dbReference>
<feature type="region of interest" description="Disordered" evidence="7">
    <location>
        <begin position="189"/>
        <end position="220"/>
    </location>
</feature>
<dbReference type="AlphaFoldDB" id="A0A640SBI0"/>
<dbReference type="PANTHER" id="PTHR42711:SF5">
    <property type="entry name" value="ABC TRANSPORTER ATP-BINDING PROTEIN NATA"/>
    <property type="match status" value="1"/>
</dbReference>
<proteinExistence type="inferred from homology"/>